<accession>A0A944CGI2</accession>
<comment type="caution">
    <text evidence="2">The sequence shown here is derived from an EMBL/GenBank/DDBJ whole genome shotgun (WGS) entry which is preliminary data.</text>
</comment>
<dbReference type="Gene3D" id="1.10.260.40">
    <property type="entry name" value="lambda repressor-like DNA-binding domains"/>
    <property type="match status" value="1"/>
</dbReference>
<evidence type="ECO:0008006" key="4">
    <source>
        <dbReference type="Google" id="ProtNLM"/>
    </source>
</evidence>
<dbReference type="EMBL" id="QTKU01000005">
    <property type="protein sequence ID" value="MBS8262423.1"/>
    <property type="molecule type" value="Genomic_DNA"/>
</dbReference>
<evidence type="ECO:0000256" key="1">
    <source>
        <dbReference type="SAM" id="MobiDB-lite"/>
    </source>
</evidence>
<dbReference type="Proteomes" id="UP000705379">
    <property type="component" value="Unassembled WGS sequence"/>
</dbReference>
<reference evidence="2" key="1">
    <citation type="submission" date="2018-08" db="EMBL/GenBank/DDBJ databases">
        <authorList>
            <person name="Jin W."/>
            <person name="Wang H."/>
            <person name="Yang Y."/>
            <person name="Li M."/>
            <person name="Liu J."/>
        </authorList>
    </citation>
    <scope>NUCLEOTIDE SEQUENCE</scope>
    <source>
        <strain evidence="2">AESS21</strain>
    </source>
</reference>
<dbReference type="GO" id="GO:0003677">
    <property type="term" value="F:DNA binding"/>
    <property type="evidence" value="ECO:0007669"/>
    <property type="project" value="InterPro"/>
</dbReference>
<organism evidence="2 3">
    <name type="scientific">Roseibium polysiphoniae</name>
    <dbReference type="NCBI Taxonomy" id="2571221"/>
    <lineage>
        <taxon>Bacteria</taxon>
        <taxon>Pseudomonadati</taxon>
        <taxon>Pseudomonadota</taxon>
        <taxon>Alphaproteobacteria</taxon>
        <taxon>Hyphomicrobiales</taxon>
        <taxon>Stappiaceae</taxon>
        <taxon>Roseibium</taxon>
    </lineage>
</organism>
<dbReference type="InterPro" id="IPR010982">
    <property type="entry name" value="Lambda_DNA-bd_dom_sf"/>
</dbReference>
<reference evidence="2" key="2">
    <citation type="journal article" date="2021" name="Microorganisms">
        <title>Bacterial Dimethylsulfoniopropionate Biosynthesis in the East China Sea.</title>
        <authorList>
            <person name="Liu J."/>
            <person name="Zhang Y."/>
            <person name="Liu J."/>
            <person name="Zhong H."/>
            <person name="Williams B.T."/>
            <person name="Zheng Y."/>
            <person name="Curson A.R.J."/>
            <person name="Sun C."/>
            <person name="Sun H."/>
            <person name="Song D."/>
            <person name="Wagner Mackenzie B."/>
            <person name="Bermejo Martinez A."/>
            <person name="Todd J.D."/>
            <person name="Zhang X.H."/>
        </authorList>
    </citation>
    <scope>NUCLEOTIDE SEQUENCE</scope>
    <source>
        <strain evidence="2">AESS21</strain>
    </source>
</reference>
<dbReference type="AlphaFoldDB" id="A0A944CGI2"/>
<dbReference type="RefSeq" id="WP_213217735.1">
    <property type="nucleotide sequence ID" value="NZ_QTKU01000005.1"/>
</dbReference>
<evidence type="ECO:0000313" key="2">
    <source>
        <dbReference type="EMBL" id="MBS8262423.1"/>
    </source>
</evidence>
<sequence length="241" mass="26151">MANTTCAPVSSAGAVNELLQGWGRDIAAARQEMGLSQSSCAACLFLREETVRAVENGDQDVGLGAFTAVLWALGLLDHLEGPLPPIEVVEQRACLPVKIFDWQVSRLPVLFQTGEALAPDTEPAWPHELWALGECANGTTGAAFGSDIQADKNDCTEASGQVPTSPEEPAGHGARDDRSFQPEWLQRRQEREDIQDEQLSDRHLNATSMGAGRWAVTEPLRGRMMQATLQLLRKGHLALSK</sequence>
<feature type="compositionally biased region" description="Basic and acidic residues" evidence="1">
    <location>
        <begin position="169"/>
        <end position="178"/>
    </location>
</feature>
<name>A0A944CGI2_9HYPH</name>
<feature type="region of interest" description="Disordered" evidence="1">
    <location>
        <begin position="153"/>
        <end position="178"/>
    </location>
</feature>
<evidence type="ECO:0000313" key="3">
    <source>
        <dbReference type="Proteomes" id="UP000705379"/>
    </source>
</evidence>
<protein>
    <recommendedName>
        <fullName evidence="4">HTH cro/C1-type domain-containing protein</fullName>
    </recommendedName>
</protein>
<gene>
    <name evidence="2" type="ORF">DYI23_19515</name>
</gene>
<dbReference type="SUPFAM" id="SSF47413">
    <property type="entry name" value="lambda repressor-like DNA-binding domains"/>
    <property type="match status" value="1"/>
</dbReference>
<proteinExistence type="predicted"/>